<accession>A0A5B7FDH1</accession>
<keyword evidence="1" id="KW-0812">Transmembrane</keyword>
<evidence type="ECO:0000313" key="3">
    <source>
        <dbReference type="Proteomes" id="UP000324222"/>
    </source>
</evidence>
<sequence>MDECLDGGRRRSKRKSMLKATFLRHYTFFETLSPRDCCLVENHRDTDARSKWYAHYNCGPWYVLLGAIIMIIAVR</sequence>
<reference evidence="2 3" key="1">
    <citation type="submission" date="2019-05" db="EMBL/GenBank/DDBJ databases">
        <title>Another draft genome of Portunus trituberculatus and its Hox gene families provides insights of decapod evolution.</title>
        <authorList>
            <person name="Jeong J.-H."/>
            <person name="Song I."/>
            <person name="Kim S."/>
            <person name="Choi T."/>
            <person name="Kim D."/>
            <person name="Ryu S."/>
            <person name="Kim W."/>
        </authorList>
    </citation>
    <scope>NUCLEOTIDE SEQUENCE [LARGE SCALE GENOMIC DNA]</scope>
    <source>
        <tissue evidence="2">Muscle</tissue>
    </source>
</reference>
<dbReference type="EMBL" id="VSRR010005871">
    <property type="protein sequence ID" value="MPC43535.1"/>
    <property type="molecule type" value="Genomic_DNA"/>
</dbReference>
<proteinExistence type="predicted"/>
<evidence type="ECO:0000313" key="2">
    <source>
        <dbReference type="EMBL" id="MPC43535.1"/>
    </source>
</evidence>
<keyword evidence="3" id="KW-1185">Reference proteome</keyword>
<evidence type="ECO:0000256" key="1">
    <source>
        <dbReference type="SAM" id="Phobius"/>
    </source>
</evidence>
<keyword evidence="1" id="KW-0472">Membrane</keyword>
<comment type="caution">
    <text evidence="2">The sequence shown here is derived from an EMBL/GenBank/DDBJ whole genome shotgun (WGS) entry which is preliminary data.</text>
</comment>
<keyword evidence="1" id="KW-1133">Transmembrane helix</keyword>
<feature type="transmembrane region" description="Helical" evidence="1">
    <location>
        <begin position="53"/>
        <end position="74"/>
    </location>
</feature>
<dbReference type="AlphaFoldDB" id="A0A5B7FDH1"/>
<name>A0A5B7FDH1_PORTR</name>
<protein>
    <submittedName>
        <fullName evidence="2">Uncharacterized protein</fullName>
    </submittedName>
</protein>
<gene>
    <name evidence="2" type="ORF">E2C01_037184</name>
</gene>
<organism evidence="2 3">
    <name type="scientific">Portunus trituberculatus</name>
    <name type="common">Swimming crab</name>
    <name type="synonym">Neptunus trituberculatus</name>
    <dbReference type="NCBI Taxonomy" id="210409"/>
    <lineage>
        <taxon>Eukaryota</taxon>
        <taxon>Metazoa</taxon>
        <taxon>Ecdysozoa</taxon>
        <taxon>Arthropoda</taxon>
        <taxon>Crustacea</taxon>
        <taxon>Multicrustacea</taxon>
        <taxon>Malacostraca</taxon>
        <taxon>Eumalacostraca</taxon>
        <taxon>Eucarida</taxon>
        <taxon>Decapoda</taxon>
        <taxon>Pleocyemata</taxon>
        <taxon>Brachyura</taxon>
        <taxon>Eubrachyura</taxon>
        <taxon>Portunoidea</taxon>
        <taxon>Portunidae</taxon>
        <taxon>Portuninae</taxon>
        <taxon>Portunus</taxon>
    </lineage>
</organism>
<dbReference type="Proteomes" id="UP000324222">
    <property type="component" value="Unassembled WGS sequence"/>
</dbReference>